<gene>
    <name evidence="8" type="ORF">FFLO_01462</name>
</gene>
<comment type="caution">
    <text evidence="8">The sequence shown here is derived from an EMBL/GenBank/DDBJ whole genome shotgun (WGS) entry which is preliminary data.</text>
</comment>
<dbReference type="GO" id="GO:0005576">
    <property type="term" value="C:extracellular region"/>
    <property type="evidence" value="ECO:0007669"/>
    <property type="project" value="UniProtKB-SubCell"/>
</dbReference>
<organism evidence="8 9">
    <name type="scientific">Filobasidium floriforme</name>
    <dbReference type="NCBI Taxonomy" id="5210"/>
    <lineage>
        <taxon>Eukaryota</taxon>
        <taxon>Fungi</taxon>
        <taxon>Dikarya</taxon>
        <taxon>Basidiomycota</taxon>
        <taxon>Agaricomycotina</taxon>
        <taxon>Tremellomycetes</taxon>
        <taxon>Filobasidiales</taxon>
        <taxon>Filobasidiaceae</taxon>
        <taxon>Filobasidium</taxon>
    </lineage>
</organism>
<evidence type="ECO:0000256" key="2">
    <source>
        <dbReference type="ARBA" id="ARBA00022525"/>
    </source>
</evidence>
<evidence type="ECO:0000256" key="6">
    <source>
        <dbReference type="SAM" id="SignalP"/>
    </source>
</evidence>
<dbReference type="PROSITE" id="PS52012">
    <property type="entry name" value="CFEM"/>
    <property type="match status" value="1"/>
</dbReference>
<accession>A0A8K0JQ16</accession>
<feature type="signal peptide" evidence="6">
    <location>
        <begin position="1"/>
        <end position="19"/>
    </location>
</feature>
<comment type="subcellular location">
    <subcellularLocation>
        <location evidence="1">Secreted</location>
    </subcellularLocation>
</comment>
<evidence type="ECO:0000313" key="8">
    <source>
        <dbReference type="EMBL" id="KAG7563154.1"/>
    </source>
</evidence>
<keyword evidence="2" id="KW-0964">Secreted</keyword>
<evidence type="ECO:0000256" key="3">
    <source>
        <dbReference type="ARBA" id="ARBA00022729"/>
    </source>
</evidence>
<dbReference type="AlphaFoldDB" id="A0A8K0JQ16"/>
<reference evidence="8" key="1">
    <citation type="submission" date="2020-04" db="EMBL/GenBank/DDBJ databases">
        <title>Analysis of mating type loci in Filobasidium floriforme.</title>
        <authorList>
            <person name="Nowrousian M."/>
        </authorList>
    </citation>
    <scope>NUCLEOTIDE SEQUENCE</scope>
    <source>
        <strain evidence="8">CBS 6242</strain>
    </source>
</reference>
<dbReference type="Proteomes" id="UP000812966">
    <property type="component" value="Unassembled WGS sequence"/>
</dbReference>
<keyword evidence="9" id="KW-1185">Reference proteome</keyword>
<evidence type="ECO:0000256" key="5">
    <source>
        <dbReference type="SAM" id="MobiDB-lite"/>
    </source>
</evidence>
<keyword evidence="4" id="KW-1015">Disulfide bond</keyword>
<evidence type="ECO:0000313" key="9">
    <source>
        <dbReference type="Proteomes" id="UP000812966"/>
    </source>
</evidence>
<evidence type="ECO:0000259" key="7">
    <source>
        <dbReference type="PROSITE" id="PS52012"/>
    </source>
</evidence>
<proteinExistence type="predicted"/>
<evidence type="ECO:0000256" key="1">
    <source>
        <dbReference type="ARBA" id="ARBA00004613"/>
    </source>
</evidence>
<feature type="chain" id="PRO_5035419447" description="CFEM domain-containing protein" evidence="6">
    <location>
        <begin position="20"/>
        <end position="228"/>
    </location>
</feature>
<dbReference type="EMBL" id="JABELV010000020">
    <property type="protein sequence ID" value="KAG7563154.1"/>
    <property type="molecule type" value="Genomic_DNA"/>
</dbReference>
<dbReference type="InterPro" id="IPR008427">
    <property type="entry name" value="Extracellular_membr_CFEM_dom"/>
</dbReference>
<keyword evidence="3 6" id="KW-0732">Signal</keyword>
<dbReference type="SMART" id="SM00747">
    <property type="entry name" value="CFEM"/>
    <property type="match status" value="1"/>
</dbReference>
<sequence length="228" mass="21597">MKFATTLALLASVAIGANAQTTPSQCVLTCSQQAATTAGCTSFADPSCVCTNVAFQNAAQQCLVANCTAEEQAQALSLQATLCPNGAVSGVSSIIPSSILTQTSSVALPTGAAASSISASVMSSMESESSMMSSSAAAASSTASSSSQGVVSSIASSASAAVSSAVSGASSRVSSVTGGTNTGAAAPAGSTSAPANGARQVEAWGMGGKVVAGVVGLVGVGGVMAFGF</sequence>
<feature type="region of interest" description="Disordered" evidence="5">
    <location>
        <begin position="172"/>
        <end position="195"/>
    </location>
</feature>
<protein>
    <recommendedName>
        <fullName evidence="7">CFEM domain-containing protein</fullName>
    </recommendedName>
</protein>
<dbReference type="Pfam" id="PF05730">
    <property type="entry name" value="CFEM"/>
    <property type="match status" value="1"/>
</dbReference>
<name>A0A8K0JQ16_9TREE</name>
<feature type="domain" description="CFEM" evidence="7">
    <location>
        <begin position="1"/>
        <end position="110"/>
    </location>
</feature>
<evidence type="ECO:0000256" key="4">
    <source>
        <dbReference type="ARBA" id="ARBA00023157"/>
    </source>
</evidence>